<keyword evidence="12" id="KW-1185">Reference proteome</keyword>
<organism evidence="11 12">
    <name type="scientific">Piscinibacter sakaiensis</name>
    <name type="common">Ideonella sakaiensis</name>
    <dbReference type="NCBI Taxonomy" id="1547922"/>
    <lineage>
        <taxon>Bacteria</taxon>
        <taxon>Pseudomonadati</taxon>
        <taxon>Pseudomonadota</taxon>
        <taxon>Betaproteobacteria</taxon>
        <taxon>Burkholderiales</taxon>
        <taxon>Sphaerotilaceae</taxon>
        <taxon>Piscinibacter</taxon>
    </lineage>
</organism>
<dbReference type="Proteomes" id="UP000037660">
    <property type="component" value="Unassembled WGS sequence"/>
</dbReference>
<sequence>MSPLQPLLALLALAEKERDASLAAHQQAQRAAEAAQAQSQQLLDYRSDYEQRWTHQFQTQGTMPVLHAYQGFMGRLGQAVTHQDRIVAQAGDQLARAAQVLREHELRVASVRKLIERRQQELGLVAERREQKATDEFAARAGWNRSSGFGADAH</sequence>
<dbReference type="OrthoDB" id="8687958at2"/>
<evidence type="ECO:0000256" key="10">
    <source>
        <dbReference type="ARBA" id="ARBA00023225"/>
    </source>
</evidence>
<evidence type="ECO:0000256" key="4">
    <source>
        <dbReference type="ARBA" id="ARBA00022448"/>
    </source>
</evidence>
<evidence type="ECO:0000256" key="3">
    <source>
        <dbReference type="ARBA" id="ARBA00020392"/>
    </source>
</evidence>
<dbReference type="GO" id="GO:0015031">
    <property type="term" value="P:protein transport"/>
    <property type="evidence" value="ECO:0007669"/>
    <property type="project" value="UniProtKB-KW"/>
</dbReference>
<evidence type="ECO:0000313" key="12">
    <source>
        <dbReference type="Proteomes" id="UP000037660"/>
    </source>
</evidence>
<keyword evidence="4" id="KW-0813">Transport</keyword>
<comment type="similarity">
    <text evidence="2">Belongs to the FliJ family.</text>
</comment>
<evidence type="ECO:0000256" key="7">
    <source>
        <dbReference type="ARBA" id="ARBA00022795"/>
    </source>
</evidence>
<dbReference type="PANTHER" id="PTHR38786">
    <property type="entry name" value="FLAGELLAR FLIJ PROTEIN"/>
    <property type="match status" value="1"/>
</dbReference>
<evidence type="ECO:0000256" key="5">
    <source>
        <dbReference type="ARBA" id="ARBA00022475"/>
    </source>
</evidence>
<evidence type="ECO:0000256" key="2">
    <source>
        <dbReference type="ARBA" id="ARBA00010004"/>
    </source>
</evidence>
<dbReference type="RefSeq" id="WP_054022096.1">
    <property type="nucleotide sequence ID" value="NZ_BBYR01000069.1"/>
</dbReference>
<dbReference type="GO" id="GO:0006935">
    <property type="term" value="P:chemotaxis"/>
    <property type="evidence" value="ECO:0007669"/>
    <property type="project" value="UniProtKB-KW"/>
</dbReference>
<dbReference type="InterPro" id="IPR053716">
    <property type="entry name" value="Flag_assembly_chemotaxis_eff"/>
</dbReference>
<name>A0A0K8P6B5_PISS1</name>
<reference evidence="12" key="1">
    <citation type="submission" date="2015-07" db="EMBL/GenBank/DDBJ databases">
        <title>Discovery of a poly(ethylene terephthalate assimilation.</title>
        <authorList>
            <person name="Yoshida S."/>
            <person name="Hiraga K."/>
            <person name="Takehana T."/>
            <person name="Taniguchi I."/>
            <person name="Yamaji H."/>
            <person name="Maeda Y."/>
            <person name="Toyohara K."/>
            <person name="Miyamoto K."/>
            <person name="Kimura Y."/>
            <person name="Oda K."/>
        </authorList>
    </citation>
    <scope>NUCLEOTIDE SEQUENCE [LARGE SCALE GENOMIC DNA]</scope>
    <source>
        <strain evidence="12">NBRC 110686 / TISTR 2288 / 201-F6</strain>
    </source>
</reference>
<dbReference type="GO" id="GO:0005886">
    <property type="term" value="C:plasma membrane"/>
    <property type="evidence" value="ECO:0007669"/>
    <property type="project" value="UniProtKB-SubCell"/>
</dbReference>
<dbReference type="GO" id="GO:0071973">
    <property type="term" value="P:bacterial-type flagellum-dependent cell motility"/>
    <property type="evidence" value="ECO:0007669"/>
    <property type="project" value="InterPro"/>
</dbReference>
<comment type="subcellular location">
    <subcellularLocation>
        <location evidence="1">Cell membrane</location>
        <topology evidence="1">Peripheral membrane protein</topology>
        <orientation evidence="1">Cytoplasmic side</orientation>
    </subcellularLocation>
</comment>
<keyword evidence="11" id="KW-0969">Cilium</keyword>
<keyword evidence="9" id="KW-0472">Membrane</keyword>
<dbReference type="STRING" id="1547922.ISF6_4422"/>
<dbReference type="Pfam" id="PF02050">
    <property type="entry name" value="FliJ"/>
    <property type="match status" value="1"/>
</dbReference>
<dbReference type="GO" id="GO:0009288">
    <property type="term" value="C:bacterial-type flagellum"/>
    <property type="evidence" value="ECO:0007669"/>
    <property type="project" value="InterPro"/>
</dbReference>
<dbReference type="PANTHER" id="PTHR38786:SF1">
    <property type="entry name" value="FLAGELLAR FLIJ PROTEIN"/>
    <property type="match status" value="1"/>
</dbReference>
<keyword evidence="5" id="KW-1003">Cell membrane</keyword>
<dbReference type="InterPro" id="IPR052570">
    <property type="entry name" value="FliJ"/>
</dbReference>
<evidence type="ECO:0000256" key="9">
    <source>
        <dbReference type="ARBA" id="ARBA00023136"/>
    </source>
</evidence>
<comment type="caution">
    <text evidence="11">The sequence shown here is derived from an EMBL/GenBank/DDBJ whole genome shotgun (WGS) entry which is preliminary data.</text>
</comment>
<evidence type="ECO:0000256" key="6">
    <source>
        <dbReference type="ARBA" id="ARBA00022500"/>
    </source>
</evidence>
<reference evidence="11 12" key="2">
    <citation type="journal article" date="2016" name="Science">
        <title>A bacterium that degrades and assimilates poly(ethylene terephthalate).</title>
        <authorList>
            <person name="Yoshida S."/>
            <person name="Hiraga K."/>
            <person name="Takehana T."/>
            <person name="Taniguchi I."/>
            <person name="Yamaji H."/>
            <person name="Maeda Y."/>
            <person name="Toyohara K."/>
            <person name="Miyamoto K."/>
            <person name="Kimura Y."/>
            <person name="Oda K."/>
        </authorList>
    </citation>
    <scope>NUCLEOTIDE SEQUENCE [LARGE SCALE GENOMIC DNA]</scope>
    <source>
        <strain evidence="12">NBRC 110686 / TISTR 2288 / 201-F6</strain>
    </source>
</reference>
<keyword evidence="6" id="KW-0145">Chemotaxis</keyword>
<evidence type="ECO:0000256" key="1">
    <source>
        <dbReference type="ARBA" id="ARBA00004413"/>
    </source>
</evidence>
<dbReference type="AlphaFoldDB" id="A0A0K8P6B5"/>
<evidence type="ECO:0000256" key="8">
    <source>
        <dbReference type="ARBA" id="ARBA00022927"/>
    </source>
</evidence>
<dbReference type="GO" id="GO:0044781">
    <property type="term" value="P:bacterial-type flagellum organization"/>
    <property type="evidence" value="ECO:0007669"/>
    <property type="project" value="UniProtKB-KW"/>
</dbReference>
<keyword evidence="11" id="KW-0966">Cell projection</keyword>
<evidence type="ECO:0000313" key="11">
    <source>
        <dbReference type="EMBL" id="GAP38228.1"/>
    </source>
</evidence>
<dbReference type="NCBIfam" id="TIGR02473">
    <property type="entry name" value="flagell_FliJ"/>
    <property type="match status" value="1"/>
</dbReference>
<protein>
    <recommendedName>
        <fullName evidence="3">Flagellar FliJ protein</fullName>
    </recommendedName>
</protein>
<dbReference type="InterPro" id="IPR012823">
    <property type="entry name" value="Flagell_FliJ"/>
</dbReference>
<keyword evidence="10" id="KW-1006">Bacterial flagellum protein export</keyword>
<keyword evidence="7" id="KW-1005">Bacterial flagellum biogenesis</keyword>
<dbReference type="Gene3D" id="1.10.287.1700">
    <property type="match status" value="1"/>
</dbReference>
<keyword evidence="8" id="KW-0653">Protein transport</keyword>
<keyword evidence="11" id="KW-0282">Flagellum</keyword>
<proteinExistence type="inferred from homology"/>
<dbReference type="EMBL" id="BBYR01000069">
    <property type="protein sequence ID" value="GAP38228.1"/>
    <property type="molecule type" value="Genomic_DNA"/>
</dbReference>
<gene>
    <name evidence="11" type="ORF">ISF6_4422</name>
</gene>
<accession>A0A0K8P6B5</accession>